<feature type="domain" description="Teneurin-like YD-shell" evidence="4">
    <location>
        <begin position="790"/>
        <end position="966"/>
    </location>
</feature>
<dbReference type="InterPro" id="IPR031325">
    <property type="entry name" value="RHS_repeat"/>
</dbReference>
<dbReference type="NCBIfam" id="TIGR03696">
    <property type="entry name" value="Rhs_assc_core"/>
    <property type="match status" value="1"/>
</dbReference>
<feature type="domain" description="RHS protein conserved region" evidence="2">
    <location>
        <begin position="1032"/>
        <end position="1064"/>
    </location>
</feature>
<proteinExistence type="predicted"/>
<evidence type="ECO:0000313" key="6">
    <source>
        <dbReference type="Proteomes" id="UP000243950"/>
    </source>
</evidence>
<dbReference type="InterPro" id="IPR045351">
    <property type="entry name" value="DUF6531"/>
</dbReference>
<dbReference type="Pfam" id="PF03527">
    <property type="entry name" value="RHS"/>
    <property type="match status" value="1"/>
</dbReference>
<dbReference type="InterPro" id="IPR001826">
    <property type="entry name" value="RHS"/>
</dbReference>
<protein>
    <submittedName>
        <fullName evidence="5">RHS repeat-associated core domain-containing protein</fullName>
    </submittedName>
</protein>
<keyword evidence="6" id="KW-1185">Reference proteome</keyword>
<keyword evidence="1" id="KW-0677">Repeat</keyword>
<organism evidence="5 6">
    <name type="scientific">Pseudomonas straminea</name>
    <dbReference type="NCBI Taxonomy" id="47882"/>
    <lineage>
        <taxon>Bacteria</taxon>
        <taxon>Pseudomonadati</taxon>
        <taxon>Pseudomonadota</taxon>
        <taxon>Gammaproteobacteria</taxon>
        <taxon>Pseudomonadales</taxon>
        <taxon>Pseudomonadaceae</taxon>
        <taxon>Phytopseudomonas</taxon>
    </lineage>
</organism>
<accession>A0A1I1S810</accession>
<evidence type="ECO:0000313" key="5">
    <source>
        <dbReference type="EMBL" id="SFD42537.1"/>
    </source>
</evidence>
<gene>
    <name evidence="5" type="ORF">SAMN05216372_101776</name>
</gene>
<dbReference type="InterPro" id="IPR050708">
    <property type="entry name" value="T6SS_VgrG/RHS"/>
</dbReference>
<dbReference type="Pfam" id="PF25023">
    <property type="entry name" value="TEN_YD-shell"/>
    <property type="match status" value="2"/>
</dbReference>
<dbReference type="InterPro" id="IPR006530">
    <property type="entry name" value="YD"/>
</dbReference>
<feature type="domain" description="Teneurin-like YD-shell" evidence="4">
    <location>
        <begin position="591"/>
        <end position="638"/>
    </location>
</feature>
<dbReference type="InterPro" id="IPR022385">
    <property type="entry name" value="Rhs_assc_core"/>
</dbReference>
<dbReference type="PRINTS" id="PR00394">
    <property type="entry name" value="RHSPROTEIN"/>
</dbReference>
<dbReference type="NCBIfam" id="TIGR01643">
    <property type="entry name" value="YD_repeat_2x"/>
    <property type="match status" value="7"/>
</dbReference>
<evidence type="ECO:0000259" key="3">
    <source>
        <dbReference type="Pfam" id="PF20148"/>
    </source>
</evidence>
<dbReference type="RefSeq" id="WP_093501089.1">
    <property type="nucleotide sequence ID" value="NZ_BSSG01000001.1"/>
</dbReference>
<evidence type="ECO:0000256" key="1">
    <source>
        <dbReference type="ARBA" id="ARBA00022737"/>
    </source>
</evidence>
<dbReference type="PANTHER" id="PTHR32305:SF15">
    <property type="entry name" value="PROTEIN RHSA-RELATED"/>
    <property type="match status" value="1"/>
</dbReference>
<dbReference type="InterPro" id="IPR056823">
    <property type="entry name" value="TEN-like_YD-shell"/>
</dbReference>
<sequence>MSGLPVSHIGHKVAGSVIVSGSPNVFVGSTAVGKANRPSACGPVTGQPVNPMLGVKILPGEVDFSLPAPIPFAFMRMYVSSNERIGSLGQGWALPAEGLGLEVCDEHTVLIDSQGRRIGFPALAPGAAFYSGSELLWIRRGGHDADQPFEAWGSKWIGVPLSVQQHEGSVVVLRERMFLHFLRNGEGHWLLHASFDRNGYRTEFSWNASGSLSCVRDSAGRSYAFIYQQVGEPMPGDSGLRLYGIILGNPDGPLPAGLDPTQPGLDWLVTYGFNDSGDLVEVRNRMGQVTRRFEWQNHMLVAHAQPEGLEVRYEWSTYDPTGKVIRQTELDGLTRDYRYESSHTDVVDNLGRRERYLFEGEGAERQWIAHERADGSRIEFTYDAYGRLATIKDPLQRVLQARFNGEGMRAELEEPGKTGTRYFLDDDNGFVTGMRNPDGHEWQMLRDERGNTISLIDPLGAQTQQTYQDSRLPDRPTRITDAKGGTRQLAWNRFGALESYTDCSGHTTTCEYDSNGWLIARTGPLGQTTRYLRDNVGRITRRVSADGTQIDYLHDHLGRVRQVNAANQQVNLTWDRFSRLTSVTNPNGGIQQYAYDLAGRLIALHNENGAQIRFAYDEVNRLIQQQDLDGRVRQFRYDAGSQLLEERDDEGRLIRFEYDIQGRLLHRHLPATEHTEAFSETYAWSRGGRLLGVKCQDSEVRFTYDAAGRIIHELQILGEQWAYSVEHQLDPLGNRESSRYGDAPRVNWLLYGAGHLHGVVVDAIELAFERDASHREIHRDARRRADGSVLFSEARQYDLADRLIECNLQTSGGVCWHRHYGYDEVHNLVSIHSSGAASIKYRYDLGGRLIESQHDGHLARRYDFDPAGNRVDNSSQSCLDNRIARLNGHQFRYDRVGNLIERIDPDGTLMTMGYDGANRLVHLQQTGADGQAWDVRYHYDGLSRRIAKDVLRDGQWHRTYYGWDNHRQCAEAQANRLRTTVHEPIGFTPLLRMEQVRQQESAEVLEIRRQLGSEGQALPDAMRPQTENLRLAFFHSDHLGTPLRLTDTHGDLLWSGESSDWAAIDGEQGSTDQPIRFQGQYLDTESGLHYNRFRYYDPQAGRYLTQDPLGLLAGMNTYRYTELPTLGIDPLGLFDSFNNFPYVNDPAVVSQSSLASHMLSNGASAKEVTDALYPTRGFEGTFSADLGYSSHIGTEGTSSAAGVALGKKKGESWNICYYQSTCETLGLGAALGPGITGSYSNTAPTSGVSRTKGFFASGGPLGNFSGSVQQDLANPESYSVSGGWGVGPGVGAAGGMMCEQKQICLRD</sequence>
<dbReference type="PANTHER" id="PTHR32305">
    <property type="match status" value="1"/>
</dbReference>
<dbReference type="Proteomes" id="UP000243950">
    <property type="component" value="Unassembled WGS sequence"/>
</dbReference>
<evidence type="ECO:0000259" key="2">
    <source>
        <dbReference type="Pfam" id="PF03527"/>
    </source>
</evidence>
<dbReference type="EMBL" id="FOMO01000001">
    <property type="protein sequence ID" value="SFD42537.1"/>
    <property type="molecule type" value="Genomic_DNA"/>
</dbReference>
<reference evidence="6" key="1">
    <citation type="submission" date="2016-10" db="EMBL/GenBank/DDBJ databases">
        <authorList>
            <person name="Varghese N."/>
            <person name="Submissions S."/>
        </authorList>
    </citation>
    <scope>NUCLEOTIDE SEQUENCE [LARGE SCALE GENOMIC DNA]</scope>
    <source>
        <strain evidence="6">JCM 2783</strain>
    </source>
</reference>
<evidence type="ECO:0000259" key="4">
    <source>
        <dbReference type="Pfam" id="PF25023"/>
    </source>
</evidence>
<name>A0A1I1S810_PSEOC</name>
<dbReference type="Pfam" id="PF05593">
    <property type="entry name" value="RHS_repeat"/>
    <property type="match status" value="1"/>
</dbReference>
<dbReference type="Gene3D" id="2.180.10.10">
    <property type="entry name" value="RHS repeat-associated core"/>
    <property type="match status" value="2"/>
</dbReference>
<dbReference type="Pfam" id="PF20148">
    <property type="entry name" value="DUF6531"/>
    <property type="match status" value="1"/>
</dbReference>
<feature type="domain" description="DUF6531" evidence="3">
    <location>
        <begin position="46"/>
        <end position="120"/>
    </location>
</feature>